<reference evidence="2 3" key="1">
    <citation type="submission" date="2019-02" db="EMBL/GenBank/DDBJ databases">
        <title>Deep-cultivation of Planctomycetes and their phenomic and genomic characterization uncovers novel biology.</title>
        <authorList>
            <person name="Wiegand S."/>
            <person name="Jogler M."/>
            <person name="Boedeker C."/>
            <person name="Pinto D."/>
            <person name="Vollmers J."/>
            <person name="Rivas-Marin E."/>
            <person name="Kohn T."/>
            <person name="Peeters S.H."/>
            <person name="Heuer A."/>
            <person name="Rast P."/>
            <person name="Oberbeckmann S."/>
            <person name="Bunk B."/>
            <person name="Jeske O."/>
            <person name="Meyerdierks A."/>
            <person name="Storesund J.E."/>
            <person name="Kallscheuer N."/>
            <person name="Luecker S."/>
            <person name="Lage O.M."/>
            <person name="Pohl T."/>
            <person name="Merkel B.J."/>
            <person name="Hornburger P."/>
            <person name="Mueller R.-W."/>
            <person name="Bruemmer F."/>
            <person name="Labrenz M."/>
            <person name="Spormann A.M."/>
            <person name="Op den Camp H."/>
            <person name="Overmann J."/>
            <person name="Amann R."/>
            <person name="Jetten M.S.M."/>
            <person name="Mascher T."/>
            <person name="Medema M.H."/>
            <person name="Devos D.P."/>
            <person name="Kaster A.-K."/>
            <person name="Ovreas L."/>
            <person name="Rohde M."/>
            <person name="Galperin M.Y."/>
            <person name="Jogler C."/>
        </authorList>
    </citation>
    <scope>NUCLEOTIDE SEQUENCE [LARGE SCALE GENOMIC DNA]</scope>
    <source>
        <strain evidence="2 3">Pla133</strain>
    </source>
</reference>
<dbReference type="EMBL" id="CP036287">
    <property type="protein sequence ID" value="QDU67885.1"/>
    <property type="molecule type" value="Genomic_DNA"/>
</dbReference>
<keyword evidence="1" id="KW-0732">Signal</keyword>
<gene>
    <name evidence="2" type="ORF">Pla133_29740</name>
</gene>
<name>A0A518BLN6_9BACT</name>
<dbReference type="KEGG" id="pbap:Pla133_29740"/>
<sequence precursor="true">MNTLRTASFTLAGLALASVANAQTFETIATESFDYADLSGIDGQVGGFGWFQQWYAGGAGYVTVPGLDAAGGAALTDGNNVGAYRSPKTGPWTQTVAPGFNFGADSGYSMWVSFTAQRAPGSDSQYGGLSLHTSFVGEKLFIGSPFASGEWGLAVPGCCDFRVTGSDVTVPTRIVVKIDYLVGDERVQLWLDPGVDHPTTTADLDIIATNHDWNEIRLQSGEGPTANGWLWDDIVIECEDCTPPDLVTDVDAISVATGGAQTMTLYAGQENEGDLYILVGSLSGTSPGIPIGPGVLPLNLDAYLNATLSAPAGVGLTNSSNFLNGDGSENATLTVPAGLGVLAGLTANHAYVVLDLGTFGISKVSSAASLTFNP</sequence>
<accession>A0A518BLN6</accession>
<evidence type="ECO:0000313" key="2">
    <source>
        <dbReference type="EMBL" id="QDU67885.1"/>
    </source>
</evidence>
<keyword evidence="3" id="KW-1185">Reference proteome</keyword>
<feature type="chain" id="PRO_5022021977" evidence="1">
    <location>
        <begin position="23"/>
        <end position="374"/>
    </location>
</feature>
<proteinExistence type="predicted"/>
<dbReference type="RefSeq" id="WP_145066437.1">
    <property type="nucleotide sequence ID" value="NZ_CP036287.1"/>
</dbReference>
<evidence type="ECO:0000313" key="3">
    <source>
        <dbReference type="Proteomes" id="UP000316921"/>
    </source>
</evidence>
<organism evidence="2 3">
    <name type="scientific">Engelhardtia mirabilis</name>
    <dbReference type="NCBI Taxonomy" id="2528011"/>
    <lineage>
        <taxon>Bacteria</taxon>
        <taxon>Pseudomonadati</taxon>
        <taxon>Planctomycetota</taxon>
        <taxon>Planctomycetia</taxon>
        <taxon>Planctomycetia incertae sedis</taxon>
        <taxon>Engelhardtia</taxon>
    </lineage>
</organism>
<dbReference type="Proteomes" id="UP000316921">
    <property type="component" value="Chromosome"/>
</dbReference>
<evidence type="ECO:0000256" key="1">
    <source>
        <dbReference type="SAM" id="SignalP"/>
    </source>
</evidence>
<feature type="signal peptide" evidence="1">
    <location>
        <begin position="1"/>
        <end position="22"/>
    </location>
</feature>
<protein>
    <submittedName>
        <fullName evidence="2">Uncharacterized protein</fullName>
    </submittedName>
</protein>
<dbReference type="AlphaFoldDB" id="A0A518BLN6"/>